<keyword evidence="2" id="KW-1185">Reference proteome</keyword>
<organism evidence="1 2">
    <name type="scientific">Lepeophtheirus salmonis</name>
    <name type="common">Salmon louse</name>
    <name type="synonym">Caligus salmonis</name>
    <dbReference type="NCBI Taxonomy" id="72036"/>
    <lineage>
        <taxon>Eukaryota</taxon>
        <taxon>Metazoa</taxon>
        <taxon>Ecdysozoa</taxon>
        <taxon>Arthropoda</taxon>
        <taxon>Crustacea</taxon>
        <taxon>Multicrustacea</taxon>
        <taxon>Hexanauplia</taxon>
        <taxon>Copepoda</taxon>
        <taxon>Siphonostomatoida</taxon>
        <taxon>Caligidae</taxon>
        <taxon>Lepeophtheirus</taxon>
    </lineage>
</organism>
<name>A0A7R8D089_LEPSM</name>
<dbReference type="AlphaFoldDB" id="A0A7R8D089"/>
<gene>
    <name evidence="1" type="ORF">LSAA_12165</name>
</gene>
<dbReference type="EMBL" id="HG994585">
    <property type="protein sequence ID" value="CAF2981888.1"/>
    <property type="molecule type" value="Genomic_DNA"/>
</dbReference>
<evidence type="ECO:0000313" key="2">
    <source>
        <dbReference type="Proteomes" id="UP000675881"/>
    </source>
</evidence>
<sequence>MLIFDDKDEDEDYSDSVSSSKKNASHYKLIEKWYVFCNNLPNFIKYIIENRECKKPCLKLGQKHPGSVDLSPTHFLGCDFKFIDILLGLQNHVATYPCCCWFEAKKPSTDEKHPMRTLGNIKENYNERVANKT</sequence>
<dbReference type="Proteomes" id="UP000675881">
    <property type="component" value="Chromosome 6"/>
</dbReference>
<evidence type="ECO:0000313" key="1">
    <source>
        <dbReference type="EMBL" id="CAF2981888.1"/>
    </source>
</evidence>
<protein>
    <submittedName>
        <fullName evidence="1">(salmon louse) hypothetical protein</fullName>
    </submittedName>
</protein>
<accession>A0A7R8D089</accession>
<reference evidence="1" key="1">
    <citation type="submission" date="2021-02" db="EMBL/GenBank/DDBJ databases">
        <authorList>
            <person name="Bekaert M."/>
        </authorList>
    </citation>
    <scope>NUCLEOTIDE SEQUENCE</scope>
    <source>
        <strain evidence="1">IoA-00</strain>
    </source>
</reference>
<proteinExistence type="predicted"/>